<dbReference type="AlphaFoldDB" id="A0A2Z7ADM4"/>
<proteinExistence type="predicted"/>
<organism evidence="2 3">
    <name type="scientific">Dorcoceras hygrometricum</name>
    <dbReference type="NCBI Taxonomy" id="472368"/>
    <lineage>
        <taxon>Eukaryota</taxon>
        <taxon>Viridiplantae</taxon>
        <taxon>Streptophyta</taxon>
        <taxon>Embryophyta</taxon>
        <taxon>Tracheophyta</taxon>
        <taxon>Spermatophyta</taxon>
        <taxon>Magnoliopsida</taxon>
        <taxon>eudicotyledons</taxon>
        <taxon>Gunneridae</taxon>
        <taxon>Pentapetalae</taxon>
        <taxon>asterids</taxon>
        <taxon>lamiids</taxon>
        <taxon>Lamiales</taxon>
        <taxon>Gesneriaceae</taxon>
        <taxon>Didymocarpoideae</taxon>
        <taxon>Trichosporeae</taxon>
        <taxon>Loxocarpinae</taxon>
        <taxon>Dorcoceras</taxon>
    </lineage>
</organism>
<evidence type="ECO:0000313" key="3">
    <source>
        <dbReference type="Proteomes" id="UP000250235"/>
    </source>
</evidence>
<feature type="region of interest" description="Disordered" evidence="1">
    <location>
        <begin position="1"/>
        <end position="28"/>
    </location>
</feature>
<evidence type="ECO:0000256" key="1">
    <source>
        <dbReference type="SAM" id="MobiDB-lite"/>
    </source>
</evidence>
<keyword evidence="3" id="KW-1185">Reference proteome</keyword>
<evidence type="ECO:0000313" key="2">
    <source>
        <dbReference type="EMBL" id="KZV19857.1"/>
    </source>
</evidence>
<dbReference type="Proteomes" id="UP000250235">
    <property type="component" value="Unassembled WGS sequence"/>
</dbReference>
<feature type="compositionally biased region" description="Basic residues" evidence="1">
    <location>
        <begin position="10"/>
        <end position="21"/>
    </location>
</feature>
<name>A0A2Z7ADM4_9LAMI</name>
<gene>
    <name evidence="2" type="ORF">F511_33320</name>
</gene>
<accession>A0A2Z7ADM4</accession>
<reference evidence="2 3" key="1">
    <citation type="journal article" date="2015" name="Proc. Natl. Acad. Sci. U.S.A.">
        <title>The resurrection genome of Boea hygrometrica: A blueprint for survival of dehydration.</title>
        <authorList>
            <person name="Xiao L."/>
            <person name="Yang G."/>
            <person name="Zhang L."/>
            <person name="Yang X."/>
            <person name="Zhao S."/>
            <person name="Ji Z."/>
            <person name="Zhou Q."/>
            <person name="Hu M."/>
            <person name="Wang Y."/>
            <person name="Chen M."/>
            <person name="Xu Y."/>
            <person name="Jin H."/>
            <person name="Xiao X."/>
            <person name="Hu G."/>
            <person name="Bao F."/>
            <person name="Hu Y."/>
            <person name="Wan P."/>
            <person name="Li L."/>
            <person name="Deng X."/>
            <person name="Kuang T."/>
            <person name="Xiang C."/>
            <person name="Zhu J.K."/>
            <person name="Oliver M.J."/>
            <person name="He Y."/>
        </authorList>
    </citation>
    <scope>NUCLEOTIDE SEQUENCE [LARGE SCALE GENOMIC DNA]</scope>
    <source>
        <strain evidence="3">cv. XS01</strain>
    </source>
</reference>
<protein>
    <submittedName>
        <fullName evidence="2">Uncharacterized protein</fullName>
    </submittedName>
</protein>
<sequence length="164" mass="19058">MSVPPVLITKKNRTKRTKKVKPTADHQAESQPVPFQIFQLRMRLSPTLVGLQKPIWRQLQWWKHKLMMSLLPVVQKTMWEQLQRMRDCDNDASTTVEQINPTAKGKGMLEAFARPNPVEEHCQLVLKTAWEDVSSKTTDYHEWVHFLTAVRLKDVSSSENLAKI</sequence>
<dbReference type="EMBL" id="KV016272">
    <property type="protein sequence ID" value="KZV19857.1"/>
    <property type="molecule type" value="Genomic_DNA"/>
</dbReference>